<proteinExistence type="predicted"/>
<dbReference type="Proteomes" id="UP001148629">
    <property type="component" value="Unassembled WGS sequence"/>
</dbReference>
<evidence type="ECO:0000313" key="2">
    <source>
        <dbReference type="Proteomes" id="UP001148629"/>
    </source>
</evidence>
<protein>
    <submittedName>
        <fullName evidence="1">Uncharacterized protein</fullName>
    </submittedName>
</protein>
<reference evidence="1" key="1">
    <citation type="submission" date="2022-08" db="EMBL/GenBank/DDBJ databases">
        <title>Genome Sequence of Fusarium decemcellulare.</title>
        <authorList>
            <person name="Buettner E."/>
        </authorList>
    </citation>
    <scope>NUCLEOTIDE SEQUENCE</scope>
    <source>
        <strain evidence="1">Babe19</strain>
    </source>
</reference>
<keyword evidence="2" id="KW-1185">Reference proteome</keyword>
<gene>
    <name evidence="1" type="ORF">NM208_g1927</name>
</gene>
<accession>A0ACC1SUH5</accession>
<name>A0ACC1SUH5_9HYPO</name>
<organism evidence="1 2">
    <name type="scientific">Fusarium decemcellulare</name>
    <dbReference type="NCBI Taxonomy" id="57161"/>
    <lineage>
        <taxon>Eukaryota</taxon>
        <taxon>Fungi</taxon>
        <taxon>Dikarya</taxon>
        <taxon>Ascomycota</taxon>
        <taxon>Pezizomycotina</taxon>
        <taxon>Sordariomycetes</taxon>
        <taxon>Hypocreomycetidae</taxon>
        <taxon>Hypocreales</taxon>
        <taxon>Nectriaceae</taxon>
        <taxon>Fusarium</taxon>
        <taxon>Fusarium decemcellulare species complex</taxon>
    </lineage>
</organism>
<sequence length="263" mass="28775">MKLANVLALGLPVAYTMPTSSGNSAQIRDKRTLDELRQSHALTLEALKKGEGIAVRDSVTHVHKRQALPGVAGMIFIAIAQITGDLGNAAAQLSKIFGEGQDQIWHDTGYCRTYFSTHGGGECKTRTYKKGSLDATAEHDSPECAWIDPANNDPPVVFYEGDDGIGKYSVQYTATDSFAWDGIEGTVKCFFQGICYPQYVFYRDGYNIVLNTWQSEGDPTSCQLEDCKGLCYTGIQNQFRSNGNQWGGDCAIPCEDEGKLPET</sequence>
<evidence type="ECO:0000313" key="1">
    <source>
        <dbReference type="EMBL" id="KAJ3546587.1"/>
    </source>
</evidence>
<comment type="caution">
    <text evidence="1">The sequence shown here is derived from an EMBL/GenBank/DDBJ whole genome shotgun (WGS) entry which is preliminary data.</text>
</comment>
<dbReference type="EMBL" id="JANRMS010000108">
    <property type="protein sequence ID" value="KAJ3546587.1"/>
    <property type="molecule type" value="Genomic_DNA"/>
</dbReference>